<evidence type="ECO:0000313" key="2">
    <source>
        <dbReference type="EMBL" id="RRJ67410.1"/>
    </source>
</evidence>
<dbReference type="InterPro" id="IPR006428">
    <property type="entry name" value="Portal_SPP1-type"/>
</dbReference>
<sequence>MNLMNDQQDEIETILRTGAMSVMDLKQIVYSRVSEWRASKDYKAIIDGENYYKNKHDILNRERKAVGESGALEPVQNLANNKLVNGFPRKLVDQKVGYLLSKPITAQTESKEYQEILTKKFDKKFMRQLQTLGKNAINGGLGWLHPYYDETGNLAFMVIPTLQCVPFWKDIAHTELAAMIRFYEVEVYEGTKQTEYTKYEWWDENGVRMFVDAGNGIVPDVESGEYRPHVVAANKDGVQKGYNWERVPFIAFKYNDDELPLVTQIKSLVDDYDRNKSDNSNNLEDLPNSIYKVKNYGDVNGADFRKNIALYRVVFYDKDGDVDTVNIEINTEAYKTHQEQNRKDIYEFGRGVDTQADNFGNASGVALKFLYADLDMDCNIIETEFQAALEQLLWFINTDLKNRGEGDFFNEEVTFIFNRDIIINETEAVKNAKDSMGVISDRTIRANHPWVTDPQQEEEWIEEEEKAALKRRESMGYGGLGGGELDAGGEDNKVVE</sequence>
<dbReference type="Pfam" id="PF05133">
    <property type="entry name" value="SPP1_portal"/>
    <property type="match status" value="1"/>
</dbReference>
<reference evidence="2 3" key="1">
    <citation type="submission" date="2018-11" db="EMBL/GenBank/DDBJ databases">
        <title>Genome sequencing of Paenibacillus sp. KCOM 3021 (= ChDC PVNT-B20).</title>
        <authorList>
            <person name="Kook J.-K."/>
            <person name="Park S.-N."/>
            <person name="Lim Y.K."/>
        </authorList>
    </citation>
    <scope>NUCLEOTIDE SEQUENCE [LARGE SCALE GENOMIC DNA]</scope>
    <source>
        <strain evidence="2 3">KCOM 3021</strain>
    </source>
</reference>
<dbReference type="OrthoDB" id="1697867at2"/>
<dbReference type="EMBL" id="RRCN01000001">
    <property type="protein sequence ID" value="RRJ67410.1"/>
    <property type="molecule type" value="Genomic_DNA"/>
</dbReference>
<name>A0A3P3UAP9_9BACL</name>
<dbReference type="AlphaFoldDB" id="A0A3P3UAP9"/>
<organism evidence="2 3">
    <name type="scientific">Paenibacillus oralis</name>
    <dbReference type="NCBI Taxonomy" id="2490856"/>
    <lineage>
        <taxon>Bacteria</taxon>
        <taxon>Bacillati</taxon>
        <taxon>Bacillota</taxon>
        <taxon>Bacilli</taxon>
        <taxon>Bacillales</taxon>
        <taxon>Paenibacillaceae</taxon>
        <taxon>Paenibacillus</taxon>
    </lineage>
</organism>
<dbReference type="NCBIfam" id="TIGR01538">
    <property type="entry name" value="portal_SPP1"/>
    <property type="match status" value="1"/>
</dbReference>
<gene>
    <name evidence="2" type="ORF">EHV15_05205</name>
</gene>
<accession>A0A3P3UAP9</accession>
<keyword evidence="3" id="KW-1185">Reference proteome</keyword>
<feature type="compositionally biased region" description="Gly residues" evidence="1">
    <location>
        <begin position="476"/>
        <end position="486"/>
    </location>
</feature>
<dbReference type="Proteomes" id="UP000267017">
    <property type="component" value="Unassembled WGS sequence"/>
</dbReference>
<dbReference type="InterPro" id="IPR021145">
    <property type="entry name" value="Portal_protein_SPP1_Gp6-like"/>
</dbReference>
<protein>
    <submittedName>
        <fullName evidence="2">Phage portal protein</fullName>
    </submittedName>
</protein>
<feature type="region of interest" description="Disordered" evidence="1">
    <location>
        <begin position="475"/>
        <end position="496"/>
    </location>
</feature>
<evidence type="ECO:0000313" key="3">
    <source>
        <dbReference type="Proteomes" id="UP000267017"/>
    </source>
</evidence>
<comment type="caution">
    <text evidence="2">The sequence shown here is derived from an EMBL/GenBank/DDBJ whole genome shotgun (WGS) entry which is preliminary data.</text>
</comment>
<proteinExistence type="predicted"/>
<evidence type="ECO:0000256" key="1">
    <source>
        <dbReference type="SAM" id="MobiDB-lite"/>
    </source>
</evidence>